<dbReference type="EMBL" id="CP025015">
    <property type="protein sequence ID" value="AUW47697.1"/>
    <property type="molecule type" value="Genomic_DNA"/>
</dbReference>
<evidence type="ECO:0000313" key="2">
    <source>
        <dbReference type="Proteomes" id="UP000238523"/>
    </source>
</evidence>
<organism evidence="1 2">
    <name type="scientific">Rhizobium leguminosarum</name>
    <dbReference type="NCBI Taxonomy" id="384"/>
    <lineage>
        <taxon>Bacteria</taxon>
        <taxon>Pseudomonadati</taxon>
        <taxon>Pseudomonadota</taxon>
        <taxon>Alphaproteobacteria</taxon>
        <taxon>Hyphomicrobiales</taxon>
        <taxon>Rhizobiaceae</taxon>
        <taxon>Rhizobium/Agrobacterium group</taxon>
        <taxon>Rhizobium</taxon>
    </lineage>
</organism>
<evidence type="ECO:0000313" key="1">
    <source>
        <dbReference type="EMBL" id="AUW47697.1"/>
    </source>
</evidence>
<protein>
    <recommendedName>
        <fullName evidence="3">DUF433 domain-containing protein</fullName>
    </recommendedName>
</protein>
<gene>
    <name evidence="1" type="ORF">CUJ84_pRLN3000590</name>
</gene>
<reference evidence="1 2" key="1">
    <citation type="submission" date="2017-11" db="EMBL/GenBank/DDBJ databases">
        <title>Complete genome of Rhizobium leguminosarum Norway, an ineffective micro-symbiont.</title>
        <authorList>
            <person name="Hoffrichter A."/>
            <person name="Liang J."/>
            <person name="Brachmann A."/>
            <person name="Marin M."/>
        </authorList>
    </citation>
    <scope>NUCLEOTIDE SEQUENCE [LARGE SCALE GENOMIC DNA]</scope>
    <source>
        <strain evidence="1 2">Norway</strain>
        <plasmid evidence="2">Plasmid prln3</plasmid>
    </source>
</reference>
<name>A0A2K9ZHF2_RHILE</name>
<sequence length="47" mass="5133">MKKQGADAIEIVEGYPALTARMVDLAEIWVAAHPTNGRPRKLSEQGL</sequence>
<accession>A0A2K9ZHF2</accession>
<dbReference type="AlphaFoldDB" id="A0A2K9ZHF2"/>
<geneLocation type="plasmid" evidence="2">
    <name>prln3</name>
</geneLocation>
<proteinExistence type="predicted"/>
<evidence type="ECO:0008006" key="3">
    <source>
        <dbReference type="Google" id="ProtNLM"/>
    </source>
</evidence>
<keyword evidence="1" id="KW-0614">Plasmid</keyword>
<dbReference type="Proteomes" id="UP000238523">
    <property type="component" value="Plasmid pRLN3"/>
</dbReference>